<protein>
    <submittedName>
        <fullName evidence="2">Uncharacterized protein</fullName>
    </submittedName>
</protein>
<evidence type="ECO:0000313" key="3">
    <source>
        <dbReference type="Proteomes" id="UP000054567"/>
    </source>
</evidence>
<dbReference type="VEuPathDB" id="FungiDB:CPAG_02555"/>
<feature type="region of interest" description="Disordered" evidence="1">
    <location>
        <begin position="1"/>
        <end position="77"/>
    </location>
</feature>
<reference evidence="3" key="2">
    <citation type="journal article" date="2009" name="Genome Res.">
        <title>Comparative genomic analyses of the human fungal pathogens Coccidioides and their relatives.</title>
        <authorList>
            <person name="Sharpton T.J."/>
            <person name="Stajich J.E."/>
            <person name="Rounsley S.D."/>
            <person name="Gardner M.J."/>
            <person name="Wortman J.R."/>
            <person name="Jordar V.S."/>
            <person name="Maiti R."/>
            <person name="Kodira C.D."/>
            <person name="Neafsey D.E."/>
            <person name="Zeng Q."/>
            <person name="Hung C.-Y."/>
            <person name="McMahan C."/>
            <person name="Muszewska A."/>
            <person name="Grynberg M."/>
            <person name="Mandel M.A."/>
            <person name="Kellner E.M."/>
            <person name="Barker B.M."/>
            <person name="Galgiani J.N."/>
            <person name="Orbach M.J."/>
            <person name="Kirkland T.N."/>
            <person name="Cole G.T."/>
            <person name="Henn M.R."/>
            <person name="Birren B.W."/>
            <person name="Taylor J.W."/>
        </authorList>
    </citation>
    <scope>NUCLEOTIDE SEQUENCE [LARGE SCALE GENOMIC DNA]</scope>
    <source>
        <strain evidence="3">RMSCC 3488</strain>
    </source>
</reference>
<gene>
    <name evidence="2" type="ORF">CPAG_02555</name>
</gene>
<proteinExistence type="predicted"/>
<organism evidence="2 3">
    <name type="scientific">Coccidioides posadasii RMSCC 3488</name>
    <dbReference type="NCBI Taxonomy" id="454284"/>
    <lineage>
        <taxon>Eukaryota</taxon>
        <taxon>Fungi</taxon>
        <taxon>Dikarya</taxon>
        <taxon>Ascomycota</taxon>
        <taxon>Pezizomycotina</taxon>
        <taxon>Eurotiomycetes</taxon>
        <taxon>Eurotiomycetidae</taxon>
        <taxon>Onygenales</taxon>
        <taxon>Onygenaceae</taxon>
        <taxon>Coccidioides</taxon>
    </lineage>
</organism>
<name>A0A0J6F024_COCPO</name>
<reference evidence="3" key="3">
    <citation type="journal article" date="2010" name="Genome Res.">
        <title>Population genomic sequencing of Coccidioides fungi reveals recent hybridization and transposon control.</title>
        <authorList>
            <person name="Neafsey D.E."/>
            <person name="Barker B.M."/>
            <person name="Sharpton T.J."/>
            <person name="Stajich J.E."/>
            <person name="Park D.J."/>
            <person name="Whiston E."/>
            <person name="Hung C.-Y."/>
            <person name="McMahan C."/>
            <person name="White J."/>
            <person name="Sykes S."/>
            <person name="Heiman D."/>
            <person name="Young S."/>
            <person name="Zeng Q."/>
            <person name="Abouelleil A."/>
            <person name="Aftuck L."/>
            <person name="Bessette D."/>
            <person name="Brown A."/>
            <person name="FitzGerald M."/>
            <person name="Lui A."/>
            <person name="Macdonald J.P."/>
            <person name="Priest M."/>
            <person name="Orbach M.J."/>
            <person name="Galgiani J.N."/>
            <person name="Kirkland T.N."/>
            <person name="Cole G.T."/>
            <person name="Birren B.W."/>
            <person name="Henn M.R."/>
            <person name="Taylor J.W."/>
            <person name="Rounsley S.D."/>
        </authorList>
    </citation>
    <scope>NUCLEOTIDE SEQUENCE [LARGE SCALE GENOMIC DNA]</scope>
    <source>
        <strain evidence="3">RMSCC 3488</strain>
    </source>
</reference>
<feature type="region of interest" description="Disordered" evidence="1">
    <location>
        <begin position="104"/>
        <end position="123"/>
    </location>
</feature>
<sequence length="123" mass="12944">MATACGTGSGARDKSPSNKKRGSIGVRKDPAVQRCDGYAVPGEMTPGCHLPARDETGGRNHGSLGQKSAVRHPPPCISSVKSRIIQRFSSLPGQKEIYAVSVGTAKPPSQFSSTKKQKSAQRP</sequence>
<evidence type="ECO:0000256" key="1">
    <source>
        <dbReference type="SAM" id="MobiDB-lite"/>
    </source>
</evidence>
<reference evidence="2 3" key="1">
    <citation type="submission" date="2007-06" db="EMBL/GenBank/DDBJ databases">
        <title>The Genome Sequence of Coccidioides posadasii RMSCC_3488.</title>
        <authorList>
            <consortium name="Coccidioides Genome Resources Consortium"/>
            <consortium name="The Broad Institute Genome Sequencing Platform"/>
            <person name="Henn M.R."/>
            <person name="Sykes S."/>
            <person name="Young S."/>
            <person name="Jaffe D."/>
            <person name="Berlin A."/>
            <person name="Alvarez P."/>
            <person name="Butler J."/>
            <person name="Gnerre S."/>
            <person name="Grabherr M."/>
            <person name="Mauceli E."/>
            <person name="Brockman W."/>
            <person name="Kodira C."/>
            <person name="Alvarado L."/>
            <person name="Zeng Q."/>
            <person name="Crawford M."/>
            <person name="Antoine C."/>
            <person name="Devon K."/>
            <person name="Galgiani J."/>
            <person name="Orsborn K."/>
            <person name="Lewis M.L."/>
            <person name="Nusbaum C."/>
            <person name="Galagan J."/>
            <person name="Birren B."/>
        </authorList>
    </citation>
    <scope>NUCLEOTIDE SEQUENCE [LARGE SCALE GENOMIC DNA]</scope>
    <source>
        <strain evidence="2 3">RMSCC 3488</strain>
    </source>
</reference>
<dbReference type="EMBL" id="DS268109">
    <property type="protein sequence ID" value="KMM66216.1"/>
    <property type="molecule type" value="Genomic_DNA"/>
</dbReference>
<accession>A0A0J6F024</accession>
<dbReference type="AlphaFoldDB" id="A0A0J6F024"/>
<dbReference type="Proteomes" id="UP000054567">
    <property type="component" value="Unassembled WGS sequence"/>
</dbReference>
<evidence type="ECO:0000313" key="2">
    <source>
        <dbReference type="EMBL" id="KMM66216.1"/>
    </source>
</evidence>